<keyword evidence="14" id="KW-1185">Reference proteome</keyword>
<dbReference type="AlphaFoldDB" id="A0A9W7TEK0"/>
<keyword evidence="6" id="KW-0963">Cytoplasm</keyword>
<dbReference type="SUPFAM" id="SSF50353">
    <property type="entry name" value="Cytokine"/>
    <property type="match status" value="1"/>
</dbReference>
<evidence type="ECO:0000256" key="7">
    <source>
        <dbReference type="ARBA" id="ARBA00022514"/>
    </source>
</evidence>
<dbReference type="GO" id="GO:0005764">
    <property type="term" value="C:lysosome"/>
    <property type="evidence" value="ECO:0007669"/>
    <property type="project" value="UniProtKB-SubCell"/>
</dbReference>
<keyword evidence="8" id="KW-0964">Secreted</keyword>
<evidence type="ECO:0000256" key="6">
    <source>
        <dbReference type="ARBA" id="ARBA00022490"/>
    </source>
</evidence>
<organism evidence="13 14">
    <name type="scientific">Triplophysa rosa</name>
    <name type="common">Cave loach</name>
    <dbReference type="NCBI Taxonomy" id="992332"/>
    <lineage>
        <taxon>Eukaryota</taxon>
        <taxon>Metazoa</taxon>
        <taxon>Chordata</taxon>
        <taxon>Craniata</taxon>
        <taxon>Vertebrata</taxon>
        <taxon>Euteleostomi</taxon>
        <taxon>Actinopterygii</taxon>
        <taxon>Neopterygii</taxon>
        <taxon>Teleostei</taxon>
        <taxon>Ostariophysi</taxon>
        <taxon>Cypriniformes</taxon>
        <taxon>Nemacheilidae</taxon>
        <taxon>Triplophysa</taxon>
    </lineage>
</organism>
<keyword evidence="7" id="KW-0202">Cytokine</keyword>
<dbReference type="GO" id="GO:0048246">
    <property type="term" value="P:macrophage chemotaxis"/>
    <property type="evidence" value="ECO:0007669"/>
    <property type="project" value="TreeGrafter"/>
</dbReference>
<dbReference type="Gene3D" id="2.80.10.50">
    <property type="match status" value="1"/>
</dbReference>
<dbReference type="CDD" id="cd00100">
    <property type="entry name" value="beta-trefoil_IL1"/>
    <property type="match status" value="1"/>
</dbReference>
<evidence type="ECO:0000256" key="10">
    <source>
        <dbReference type="ARBA" id="ARBA00023198"/>
    </source>
</evidence>
<comment type="similarity">
    <text evidence="4">Belongs to the IL-1 family.</text>
</comment>
<accession>A0A9W7TEK0</accession>
<evidence type="ECO:0000313" key="14">
    <source>
        <dbReference type="Proteomes" id="UP001059041"/>
    </source>
</evidence>
<evidence type="ECO:0000256" key="2">
    <source>
        <dbReference type="ARBA" id="ARBA00004514"/>
    </source>
</evidence>
<dbReference type="GO" id="GO:0005829">
    <property type="term" value="C:cytosol"/>
    <property type="evidence" value="ECO:0007669"/>
    <property type="project" value="UniProtKB-SubCell"/>
</dbReference>
<dbReference type="Proteomes" id="UP001059041">
    <property type="component" value="Linkage Group LG20"/>
</dbReference>
<dbReference type="EMBL" id="JAFHDT010000020">
    <property type="protein sequence ID" value="KAI7795036.1"/>
    <property type="molecule type" value="Genomic_DNA"/>
</dbReference>
<comment type="caution">
    <text evidence="13">The sequence shown here is derived from an EMBL/GenBank/DDBJ whole genome shotgun (WGS) entry which is preliminary data.</text>
</comment>
<dbReference type="GO" id="GO:0006955">
    <property type="term" value="P:immune response"/>
    <property type="evidence" value="ECO:0007669"/>
    <property type="project" value="InterPro"/>
</dbReference>
<dbReference type="GO" id="GO:0005615">
    <property type="term" value="C:extracellular space"/>
    <property type="evidence" value="ECO:0007669"/>
    <property type="project" value="UniProtKB-KW"/>
</dbReference>
<evidence type="ECO:0000256" key="3">
    <source>
        <dbReference type="ARBA" id="ARBA00004550"/>
    </source>
</evidence>
<dbReference type="GO" id="GO:0001660">
    <property type="term" value="P:fever generation"/>
    <property type="evidence" value="ECO:0007669"/>
    <property type="project" value="UniProtKB-KW"/>
</dbReference>
<keyword evidence="9" id="KW-0666">Pyrogen</keyword>
<proteinExistence type="inferred from homology"/>
<keyword evidence="11" id="KW-0458">Lysosome</keyword>
<protein>
    <recommendedName>
        <fullName evidence="5">Interleukin-1 beta</fullName>
    </recommendedName>
</protein>
<dbReference type="GO" id="GO:0071222">
    <property type="term" value="P:cellular response to lipopolysaccharide"/>
    <property type="evidence" value="ECO:0007669"/>
    <property type="project" value="TreeGrafter"/>
</dbReference>
<evidence type="ECO:0000256" key="1">
    <source>
        <dbReference type="ARBA" id="ARBA00004371"/>
    </source>
</evidence>
<evidence type="ECO:0000256" key="9">
    <source>
        <dbReference type="ARBA" id="ARBA00022620"/>
    </source>
</evidence>
<name>A0A9W7TEK0_TRIRA</name>
<dbReference type="PANTHER" id="PTHR10078">
    <property type="entry name" value="INTERLEUKIN-1 FAMILY MEMBER"/>
    <property type="match status" value="1"/>
</dbReference>
<dbReference type="GO" id="GO:0051781">
    <property type="term" value="P:positive regulation of cell division"/>
    <property type="evidence" value="ECO:0007669"/>
    <property type="project" value="UniProtKB-KW"/>
</dbReference>
<dbReference type="InterPro" id="IPR000975">
    <property type="entry name" value="IL-1_fam"/>
</dbReference>
<keyword evidence="12" id="KW-0497">Mitogen</keyword>
<evidence type="ECO:0000256" key="5">
    <source>
        <dbReference type="ARBA" id="ARBA00014702"/>
    </source>
</evidence>
<evidence type="ECO:0000256" key="8">
    <source>
        <dbReference type="ARBA" id="ARBA00022525"/>
    </source>
</evidence>
<dbReference type="PANTHER" id="PTHR10078:SF30">
    <property type="entry name" value="INTERLEUKIN-1 BETA"/>
    <property type="match status" value="1"/>
</dbReference>
<dbReference type="GO" id="GO:0042119">
    <property type="term" value="P:neutrophil activation"/>
    <property type="evidence" value="ECO:0007669"/>
    <property type="project" value="TreeGrafter"/>
</dbReference>
<dbReference type="GO" id="GO:0010628">
    <property type="term" value="P:positive regulation of gene expression"/>
    <property type="evidence" value="ECO:0007669"/>
    <property type="project" value="TreeGrafter"/>
</dbReference>
<sequence length="240" mass="27160">MRFSLTMVREEDLEIAGNQEPPHPQFEDVNLLPVSMGDTSFLLDPDDPSHNCDCQYNEMETDSAYSTAVVKLYAERKDLFLKSFLLGKYVCPSIGPSGIQILLEDTMSAKISIYSYIIVPIKKQLGVPVLLNFTATDNFFTCTKQAEKRILTLASCDINKLQCISADDNEKWSLVFLMSKSAGGLYRFESALHSGWFIQIMDSDMVNMQKGYLPGYVKPNTFFSLIESETTETIMRYKKS</sequence>
<evidence type="ECO:0000313" key="13">
    <source>
        <dbReference type="EMBL" id="KAI7795036.1"/>
    </source>
</evidence>
<dbReference type="GO" id="GO:0005125">
    <property type="term" value="F:cytokine activity"/>
    <property type="evidence" value="ECO:0007669"/>
    <property type="project" value="UniProtKB-KW"/>
</dbReference>
<dbReference type="GO" id="GO:0019221">
    <property type="term" value="P:cytokine-mediated signaling pathway"/>
    <property type="evidence" value="ECO:0007669"/>
    <property type="project" value="TreeGrafter"/>
</dbReference>
<dbReference type="GO" id="GO:1901222">
    <property type="term" value="P:regulation of non-canonical NF-kappaB signal transduction"/>
    <property type="evidence" value="ECO:0007669"/>
    <property type="project" value="TreeGrafter"/>
</dbReference>
<gene>
    <name evidence="13" type="ORF">IRJ41_007230</name>
</gene>
<dbReference type="InterPro" id="IPR008996">
    <property type="entry name" value="IL1/FGF"/>
</dbReference>
<evidence type="ECO:0000256" key="12">
    <source>
        <dbReference type="ARBA" id="ARBA00023246"/>
    </source>
</evidence>
<evidence type="ECO:0000256" key="4">
    <source>
        <dbReference type="ARBA" id="ARBA00010448"/>
    </source>
</evidence>
<comment type="subcellular location">
    <subcellularLocation>
        <location evidence="2">Cytoplasm</location>
        <location evidence="2">Cytosol</location>
    </subcellularLocation>
    <subcellularLocation>
        <location evidence="1">Lysosome</location>
    </subcellularLocation>
    <subcellularLocation>
        <location evidence="3">Secreted</location>
        <location evidence="3">Extracellular exosome</location>
    </subcellularLocation>
</comment>
<evidence type="ECO:0000256" key="11">
    <source>
        <dbReference type="ARBA" id="ARBA00023228"/>
    </source>
</evidence>
<keyword evidence="10" id="KW-0395">Inflammatory response</keyword>
<reference evidence="13" key="1">
    <citation type="submission" date="2021-02" db="EMBL/GenBank/DDBJ databases">
        <title>Comparative genomics reveals that relaxation of natural selection precedes convergent phenotypic evolution of cavefish.</title>
        <authorList>
            <person name="Peng Z."/>
        </authorList>
    </citation>
    <scope>NUCLEOTIDE SEQUENCE</scope>
    <source>
        <tissue evidence="13">Muscle</tissue>
    </source>
</reference>